<gene>
    <name evidence="2" type="ORF">EDC28_104293</name>
</gene>
<reference evidence="2 3" key="1">
    <citation type="submission" date="2018-11" db="EMBL/GenBank/DDBJ databases">
        <title>Genomic Encyclopedia of Type Strains, Phase IV (KMG-IV): sequencing the most valuable type-strain genomes for metagenomic binning, comparative biology and taxonomic classification.</title>
        <authorList>
            <person name="Goeker M."/>
        </authorList>
    </citation>
    <scope>NUCLEOTIDE SEQUENCE [LARGE SCALE GENOMIC DNA]</scope>
    <source>
        <strain evidence="2 3">DSM 21945</strain>
    </source>
</reference>
<sequence>MTTLKARLRFQPSSSVSPSAIRGHYLSQMLALALFTGLVIAWVAYDIHSRIRQAGQMTLAQINALPAPAAGLPTGLSPSDSSSLALVKYVKGHMDNPASFVHIKTDYGDHYPDYYLVTMTYGEGNAQGKVVTRHIEAKMDTDGDLMQVTAYW</sequence>
<evidence type="ECO:0000256" key="1">
    <source>
        <dbReference type="SAM" id="Phobius"/>
    </source>
</evidence>
<dbReference type="EMBL" id="RJUL01000004">
    <property type="protein sequence ID" value="ROQ27640.1"/>
    <property type="molecule type" value="Genomic_DNA"/>
</dbReference>
<evidence type="ECO:0000313" key="2">
    <source>
        <dbReference type="EMBL" id="ROQ27640.1"/>
    </source>
</evidence>
<dbReference type="Proteomes" id="UP000268033">
    <property type="component" value="Unassembled WGS sequence"/>
</dbReference>
<proteinExistence type="predicted"/>
<dbReference type="AlphaFoldDB" id="A0A3N1PL73"/>
<accession>A0A3N1PL73</accession>
<comment type="caution">
    <text evidence="2">The sequence shown here is derived from an EMBL/GenBank/DDBJ whole genome shotgun (WGS) entry which is preliminary data.</text>
</comment>
<keyword evidence="1" id="KW-0812">Transmembrane</keyword>
<protein>
    <submittedName>
        <fullName evidence="2">Uncharacterized protein</fullName>
    </submittedName>
</protein>
<evidence type="ECO:0000313" key="3">
    <source>
        <dbReference type="Proteomes" id="UP000268033"/>
    </source>
</evidence>
<keyword evidence="1" id="KW-0472">Membrane</keyword>
<feature type="transmembrane region" description="Helical" evidence="1">
    <location>
        <begin position="25"/>
        <end position="45"/>
    </location>
</feature>
<dbReference type="RefSeq" id="WP_148049830.1">
    <property type="nucleotide sequence ID" value="NZ_RJUL01000004.1"/>
</dbReference>
<organism evidence="2 3">
    <name type="scientific">Gallaecimonas pentaromativorans</name>
    <dbReference type="NCBI Taxonomy" id="584787"/>
    <lineage>
        <taxon>Bacteria</taxon>
        <taxon>Pseudomonadati</taxon>
        <taxon>Pseudomonadota</taxon>
        <taxon>Gammaproteobacteria</taxon>
        <taxon>Enterobacterales</taxon>
        <taxon>Gallaecimonadaceae</taxon>
        <taxon>Gallaecimonas</taxon>
    </lineage>
</organism>
<keyword evidence="1" id="KW-1133">Transmembrane helix</keyword>
<keyword evidence="3" id="KW-1185">Reference proteome</keyword>
<name>A0A3N1PL73_9GAMM</name>